<dbReference type="GO" id="GO:0003723">
    <property type="term" value="F:RNA binding"/>
    <property type="evidence" value="ECO:0007669"/>
    <property type="project" value="UniProtKB-KW"/>
</dbReference>
<proteinExistence type="predicted"/>
<evidence type="ECO:0000259" key="16">
    <source>
        <dbReference type="PROSITE" id="PS50994"/>
    </source>
</evidence>
<keyword evidence="2" id="KW-0548">Nucleotidyltransferase</keyword>
<dbReference type="InterPro" id="IPR036397">
    <property type="entry name" value="RNaseH_sf"/>
</dbReference>
<evidence type="ECO:0000256" key="7">
    <source>
        <dbReference type="ARBA" id="ARBA00022842"/>
    </source>
</evidence>
<gene>
    <name evidence="17" type="ORF">O181_037971</name>
</gene>
<dbReference type="OrthoDB" id="2640446at2759"/>
<evidence type="ECO:0000256" key="2">
    <source>
        <dbReference type="ARBA" id="ARBA00022695"/>
    </source>
</evidence>
<dbReference type="InterPro" id="IPR001584">
    <property type="entry name" value="Integrase_cat-core"/>
</dbReference>
<dbReference type="Gene3D" id="3.30.420.10">
    <property type="entry name" value="Ribonuclease H-like superfamily/Ribonuclease H"/>
    <property type="match status" value="1"/>
</dbReference>
<dbReference type="GO" id="GO:0015074">
    <property type="term" value="P:DNA integration"/>
    <property type="evidence" value="ECO:0007669"/>
    <property type="project" value="UniProtKB-KW"/>
</dbReference>
<keyword evidence="8" id="KW-0694">RNA-binding</keyword>
<evidence type="ECO:0000256" key="13">
    <source>
        <dbReference type="ARBA" id="ARBA00023268"/>
    </source>
</evidence>
<keyword evidence="11" id="KW-0239">DNA-directed DNA polymerase</keyword>
<keyword evidence="7" id="KW-0460">Magnesium</keyword>
<dbReference type="InterPro" id="IPR012337">
    <property type="entry name" value="RNaseH-like_sf"/>
</dbReference>
<keyword evidence="6" id="KW-0378">Hydrolase</keyword>
<evidence type="ECO:0000256" key="14">
    <source>
        <dbReference type="ARBA" id="ARBA00048173"/>
    </source>
</evidence>
<dbReference type="GO" id="GO:0046872">
    <property type="term" value="F:metal ion binding"/>
    <property type="evidence" value="ECO:0007669"/>
    <property type="project" value="UniProtKB-KW"/>
</dbReference>
<evidence type="ECO:0000256" key="1">
    <source>
        <dbReference type="ARBA" id="ARBA00022578"/>
    </source>
</evidence>
<dbReference type="InterPro" id="IPR039537">
    <property type="entry name" value="Retrotran_Ty1/copia-like"/>
</dbReference>
<dbReference type="GO" id="GO:0003887">
    <property type="term" value="F:DNA-directed DNA polymerase activity"/>
    <property type="evidence" value="ECO:0007669"/>
    <property type="project" value="UniProtKB-KW"/>
</dbReference>
<evidence type="ECO:0000256" key="5">
    <source>
        <dbReference type="ARBA" id="ARBA00022759"/>
    </source>
</evidence>
<evidence type="ECO:0000256" key="12">
    <source>
        <dbReference type="ARBA" id="ARBA00023172"/>
    </source>
</evidence>
<dbReference type="GO" id="GO:0016787">
    <property type="term" value="F:hydrolase activity"/>
    <property type="evidence" value="ECO:0007669"/>
    <property type="project" value="UniProtKB-KW"/>
</dbReference>
<dbReference type="GO" id="GO:0006310">
    <property type="term" value="P:DNA recombination"/>
    <property type="evidence" value="ECO:0007669"/>
    <property type="project" value="UniProtKB-KW"/>
</dbReference>
<comment type="catalytic activity">
    <reaction evidence="14">
        <text>DNA(n) + a 2'-deoxyribonucleoside 5'-triphosphate = DNA(n+1) + diphosphate</text>
        <dbReference type="Rhea" id="RHEA:22508"/>
        <dbReference type="Rhea" id="RHEA-COMP:17339"/>
        <dbReference type="Rhea" id="RHEA-COMP:17340"/>
        <dbReference type="ChEBI" id="CHEBI:33019"/>
        <dbReference type="ChEBI" id="CHEBI:61560"/>
        <dbReference type="ChEBI" id="CHEBI:173112"/>
        <dbReference type="EC" id="2.7.7.49"/>
    </reaction>
</comment>
<sequence length="528" mass="58898">MFLLLTSKLGRLSISRSAQKQKVHTDIPKKEPLGLLVSDVLGPFEYKVQVFWYLLTLRDHVSTYSIIYPLKSRLDAPAAILDEIKQLQVCTGLTPKALRTDNAREFTSTSFANSLVALGITFCPSLPYLPQENGKAEGLHRTLGDMARAMVIQSQMPSRFWQFAYTSSSYIHNRIPNSHCPKTSPHQELFGHAPSIATLYPHGADAVVHIPSVQKRGKLEPRAIDCKLLRPLLSGSWLLWDQFTNKMIQSASVILTQFQLSRYADTHAKGSLLHIMNVMSLGEVPTERYFEEENWAIASLPLVKDVKIPNHLGQALSGPNRDHWRTACLAELDQMVKRDVWSVVAKEPGMKTIGHRVLNVAMSSAGDCCAELLASGAYLYSLVEECILMKPPTYFMPELRGKVLSLKKALYGMQQGGRCWWKFLSGILQQLGFVATEVDQSLYIFRGTNAVIAIWIHVDNGVITSASAEAISNLKTALVSQLEIKWSDKLDQIVGLECSFGDGEVAIAQWQLTDSILEAYPRQIVARD</sequence>
<dbReference type="SUPFAM" id="SSF53098">
    <property type="entry name" value="Ribonuclease H-like"/>
    <property type="match status" value="1"/>
</dbReference>
<dbReference type="GO" id="GO:0003964">
    <property type="term" value="F:RNA-directed DNA polymerase activity"/>
    <property type="evidence" value="ECO:0007669"/>
    <property type="project" value="UniProtKB-KW"/>
</dbReference>
<evidence type="ECO:0000256" key="10">
    <source>
        <dbReference type="ARBA" id="ARBA00022918"/>
    </source>
</evidence>
<dbReference type="PROSITE" id="PS50994">
    <property type="entry name" value="INTEGRASE"/>
    <property type="match status" value="1"/>
</dbReference>
<dbReference type="GO" id="GO:0005634">
    <property type="term" value="C:nucleus"/>
    <property type="evidence" value="ECO:0007669"/>
    <property type="project" value="UniProtKB-ARBA"/>
</dbReference>
<dbReference type="GO" id="GO:0032196">
    <property type="term" value="P:transposition"/>
    <property type="evidence" value="ECO:0007669"/>
    <property type="project" value="UniProtKB-KW"/>
</dbReference>
<evidence type="ECO:0000256" key="6">
    <source>
        <dbReference type="ARBA" id="ARBA00022801"/>
    </source>
</evidence>
<accession>A0A9Q3D767</accession>
<evidence type="ECO:0000313" key="17">
    <source>
        <dbReference type="EMBL" id="MBW0498256.1"/>
    </source>
</evidence>
<protein>
    <recommendedName>
        <fullName evidence="16">Integrase catalytic domain-containing protein</fullName>
    </recommendedName>
</protein>
<evidence type="ECO:0000256" key="9">
    <source>
        <dbReference type="ARBA" id="ARBA00022908"/>
    </source>
</evidence>
<keyword evidence="9" id="KW-0229">DNA integration</keyword>
<dbReference type="InterPro" id="IPR013103">
    <property type="entry name" value="RVT_2"/>
</dbReference>
<keyword evidence="4" id="KW-0479">Metal-binding</keyword>
<keyword evidence="1" id="KW-0815">Transposition</keyword>
<dbReference type="Pfam" id="PF00665">
    <property type="entry name" value="rve"/>
    <property type="match status" value="1"/>
</dbReference>
<dbReference type="PANTHER" id="PTHR42648:SF11">
    <property type="entry name" value="TRANSPOSON TY4-P GAG-POL POLYPROTEIN"/>
    <property type="match status" value="1"/>
</dbReference>
<evidence type="ECO:0000256" key="8">
    <source>
        <dbReference type="ARBA" id="ARBA00022884"/>
    </source>
</evidence>
<keyword evidence="12" id="KW-0233">DNA recombination</keyword>
<dbReference type="Proteomes" id="UP000765509">
    <property type="component" value="Unassembled WGS sequence"/>
</dbReference>
<dbReference type="GO" id="GO:0004519">
    <property type="term" value="F:endonuclease activity"/>
    <property type="evidence" value="ECO:0007669"/>
    <property type="project" value="UniProtKB-KW"/>
</dbReference>
<dbReference type="EMBL" id="AVOT02014636">
    <property type="protein sequence ID" value="MBW0498256.1"/>
    <property type="molecule type" value="Genomic_DNA"/>
</dbReference>
<comment type="caution">
    <text evidence="17">The sequence shown here is derived from an EMBL/GenBank/DDBJ whole genome shotgun (WGS) entry which is preliminary data.</text>
</comment>
<keyword evidence="10" id="KW-0695">RNA-directed DNA polymerase</keyword>
<dbReference type="AlphaFoldDB" id="A0A9Q3D767"/>
<organism evidence="17 18">
    <name type="scientific">Austropuccinia psidii MF-1</name>
    <dbReference type="NCBI Taxonomy" id="1389203"/>
    <lineage>
        <taxon>Eukaryota</taxon>
        <taxon>Fungi</taxon>
        <taxon>Dikarya</taxon>
        <taxon>Basidiomycota</taxon>
        <taxon>Pucciniomycotina</taxon>
        <taxon>Pucciniomycetes</taxon>
        <taxon>Pucciniales</taxon>
        <taxon>Sphaerophragmiaceae</taxon>
        <taxon>Austropuccinia</taxon>
    </lineage>
</organism>
<evidence type="ECO:0000256" key="3">
    <source>
        <dbReference type="ARBA" id="ARBA00022722"/>
    </source>
</evidence>
<keyword evidence="5" id="KW-0255">Endonuclease</keyword>
<name>A0A9Q3D767_9BASI</name>
<feature type="domain" description="Integrase catalytic" evidence="16">
    <location>
        <begin position="28"/>
        <end position="193"/>
    </location>
</feature>
<comment type="catalytic activity">
    <reaction evidence="15">
        <text>DNA(n) + a 2'-deoxyribonucleoside 5'-triphosphate = DNA(n+1) + diphosphate</text>
        <dbReference type="Rhea" id="RHEA:22508"/>
        <dbReference type="Rhea" id="RHEA-COMP:17339"/>
        <dbReference type="Rhea" id="RHEA-COMP:17340"/>
        <dbReference type="ChEBI" id="CHEBI:33019"/>
        <dbReference type="ChEBI" id="CHEBI:61560"/>
        <dbReference type="ChEBI" id="CHEBI:173112"/>
        <dbReference type="EC" id="2.7.7.7"/>
    </reaction>
</comment>
<dbReference type="Pfam" id="PF07727">
    <property type="entry name" value="RVT_2"/>
    <property type="match status" value="1"/>
</dbReference>
<keyword evidence="13" id="KW-0511">Multifunctional enzyme</keyword>
<reference evidence="17" key="1">
    <citation type="submission" date="2021-03" db="EMBL/GenBank/DDBJ databases">
        <title>Draft genome sequence of rust myrtle Austropuccinia psidii MF-1, a brazilian biotype.</title>
        <authorList>
            <person name="Quecine M.C."/>
            <person name="Pachon D.M.R."/>
            <person name="Bonatelli M.L."/>
            <person name="Correr F.H."/>
            <person name="Franceschini L.M."/>
            <person name="Leite T.F."/>
            <person name="Margarido G.R.A."/>
            <person name="Almeida C.A."/>
            <person name="Ferrarezi J.A."/>
            <person name="Labate C.A."/>
        </authorList>
    </citation>
    <scope>NUCLEOTIDE SEQUENCE</scope>
    <source>
        <strain evidence="17">MF-1</strain>
    </source>
</reference>
<keyword evidence="18" id="KW-1185">Reference proteome</keyword>
<keyword evidence="3" id="KW-0540">Nuclease</keyword>
<evidence type="ECO:0000256" key="11">
    <source>
        <dbReference type="ARBA" id="ARBA00022932"/>
    </source>
</evidence>
<dbReference type="PANTHER" id="PTHR42648">
    <property type="entry name" value="TRANSPOSASE, PUTATIVE-RELATED"/>
    <property type="match status" value="1"/>
</dbReference>
<keyword evidence="11" id="KW-0808">Transferase</keyword>
<evidence type="ECO:0000256" key="15">
    <source>
        <dbReference type="ARBA" id="ARBA00049244"/>
    </source>
</evidence>
<evidence type="ECO:0000313" key="18">
    <source>
        <dbReference type="Proteomes" id="UP000765509"/>
    </source>
</evidence>
<evidence type="ECO:0000256" key="4">
    <source>
        <dbReference type="ARBA" id="ARBA00022723"/>
    </source>
</evidence>